<comment type="caution">
    <text evidence="2">The sequence shown here is derived from an EMBL/GenBank/DDBJ whole genome shotgun (WGS) entry which is preliminary data.</text>
</comment>
<proteinExistence type="predicted"/>
<evidence type="ECO:0000313" key="2">
    <source>
        <dbReference type="EMBL" id="MBA9042352.1"/>
    </source>
</evidence>
<evidence type="ECO:0000256" key="1">
    <source>
        <dbReference type="SAM" id="Phobius"/>
    </source>
</evidence>
<accession>A0A7W3NG38</accession>
<feature type="transmembrane region" description="Helical" evidence="1">
    <location>
        <begin position="7"/>
        <end position="26"/>
    </location>
</feature>
<protein>
    <submittedName>
        <fullName evidence="2">Uncharacterized protein</fullName>
    </submittedName>
</protein>
<dbReference type="EMBL" id="JACJHT010000011">
    <property type="protein sequence ID" value="MBA9042352.1"/>
    <property type="molecule type" value="Genomic_DNA"/>
</dbReference>
<keyword evidence="3" id="KW-1185">Reference proteome</keyword>
<reference evidence="2" key="1">
    <citation type="submission" date="2020-08" db="EMBL/GenBank/DDBJ databases">
        <title>Functional genomics of gut bacteria from endangered species of beetles.</title>
        <authorList>
            <person name="Carlos-Shanley C."/>
        </authorList>
    </citation>
    <scope>NUCLEOTIDE SEQUENCE [LARGE SCALE GENOMIC DNA]</scope>
    <source>
        <strain evidence="2">S00060</strain>
    </source>
</reference>
<keyword evidence="1" id="KW-0472">Membrane</keyword>
<gene>
    <name evidence="2" type="ORF">HNP21_005487</name>
</gene>
<evidence type="ECO:0000313" key="3">
    <source>
        <dbReference type="Proteomes" id="UP000543174"/>
    </source>
</evidence>
<dbReference type="AlphaFoldDB" id="A0A7W3NG38"/>
<keyword evidence="1" id="KW-0812">Transmembrane</keyword>
<sequence length="48" mass="5597">MKNLFKVIFFLTGGVIWFSVLIFGIYTDLNNTSGYKPKPIEKDLKRDQ</sequence>
<name>A0A7W3NG38_PRIAR</name>
<organism evidence="2 3">
    <name type="scientific">Priestia aryabhattai</name>
    <name type="common">Bacillus aryabhattai</name>
    <dbReference type="NCBI Taxonomy" id="412384"/>
    <lineage>
        <taxon>Bacteria</taxon>
        <taxon>Bacillati</taxon>
        <taxon>Bacillota</taxon>
        <taxon>Bacilli</taxon>
        <taxon>Bacillales</taxon>
        <taxon>Bacillaceae</taxon>
        <taxon>Priestia</taxon>
    </lineage>
</organism>
<dbReference type="Proteomes" id="UP000543174">
    <property type="component" value="Unassembled WGS sequence"/>
</dbReference>
<keyword evidence="1" id="KW-1133">Transmembrane helix</keyword>